<comment type="caution">
    <text evidence="1">The sequence shown here is derived from an EMBL/GenBank/DDBJ whole genome shotgun (WGS) entry which is preliminary data.</text>
</comment>
<name>A0ABN2LNK4_9MICO</name>
<evidence type="ECO:0000313" key="1">
    <source>
        <dbReference type="EMBL" id="GAA1792005.1"/>
    </source>
</evidence>
<sequence length="155" mass="16820">MDMIEAAFHRTPFAEPGVSVQPVNGRTLIRLDNWFAMAWSEAGYEPEEIDTLNPANWFDLEVRIKPLFDSVTYDFGDGTSMGPTTSLGGTYPTGDIVKAYTTSGTYGVHAETVLKGQVSIQGSEWIDIPGQADLTGPTTDLAVLTAKNELYLPGN</sequence>
<gene>
    <name evidence="1" type="ORF">GCM10009811_15950</name>
</gene>
<accession>A0ABN2LNK4</accession>
<dbReference type="RefSeq" id="WP_344083301.1">
    <property type="nucleotide sequence ID" value="NZ_BAAAPO010000025.1"/>
</dbReference>
<organism evidence="1 2">
    <name type="scientific">Nostocoides veronense</name>
    <dbReference type="NCBI Taxonomy" id="330836"/>
    <lineage>
        <taxon>Bacteria</taxon>
        <taxon>Bacillati</taxon>
        <taxon>Actinomycetota</taxon>
        <taxon>Actinomycetes</taxon>
        <taxon>Micrococcales</taxon>
        <taxon>Intrasporangiaceae</taxon>
        <taxon>Nostocoides</taxon>
    </lineage>
</organism>
<evidence type="ECO:0008006" key="3">
    <source>
        <dbReference type="Google" id="ProtNLM"/>
    </source>
</evidence>
<proteinExistence type="predicted"/>
<evidence type="ECO:0000313" key="2">
    <source>
        <dbReference type="Proteomes" id="UP001499938"/>
    </source>
</evidence>
<dbReference type="EMBL" id="BAAAPO010000025">
    <property type="protein sequence ID" value="GAA1792005.1"/>
    <property type="molecule type" value="Genomic_DNA"/>
</dbReference>
<keyword evidence="2" id="KW-1185">Reference proteome</keyword>
<protein>
    <recommendedName>
        <fullName evidence="3">PKD domain-containing protein</fullName>
    </recommendedName>
</protein>
<reference evidence="1 2" key="1">
    <citation type="journal article" date="2019" name="Int. J. Syst. Evol. Microbiol.">
        <title>The Global Catalogue of Microorganisms (GCM) 10K type strain sequencing project: providing services to taxonomists for standard genome sequencing and annotation.</title>
        <authorList>
            <consortium name="The Broad Institute Genomics Platform"/>
            <consortium name="The Broad Institute Genome Sequencing Center for Infectious Disease"/>
            <person name="Wu L."/>
            <person name="Ma J."/>
        </authorList>
    </citation>
    <scope>NUCLEOTIDE SEQUENCE [LARGE SCALE GENOMIC DNA]</scope>
    <source>
        <strain evidence="1 2">JCM 15592</strain>
    </source>
</reference>
<dbReference type="Proteomes" id="UP001499938">
    <property type="component" value="Unassembled WGS sequence"/>
</dbReference>